<proteinExistence type="predicted"/>
<organism evidence="1 2">
    <name type="scientific">Linnemannia elongata AG-77</name>
    <dbReference type="NCBI Taxonomy" id="1314771"/>
    <lineage>
        <taxon>Eukaryota</taxon>
        <taxon>Fungi</taxon>
        <taxon>Fungi incertae sedis</taxon>
        <taxon>Mucoromycota</taxon>
        <taxon>Mortierellomycotina</taxon>
        <taxon>Mortierellomycetes</taxon>
        <taxon>Mortierellales</taxon>
        <taxon>Mortierellaceae</taxon>
        <taxon>Linnemannia</taxon>
    </lineage>
</organism>
<keyword evidence="2" id="KW-1185">Reference proteome</keyword>
<evidence type="ECO:0000313" key="1">
    <source>
        <dbReference type="EMBL" id="OAQ36757.1"/>
    </source>
</evidence>
<reference evidence="1 2" key="1">
    <citation type="submission" date="2016-05" db="EMBL/GenBank/DDBJ databases">
        <title>Genome sequencing reveals origins of a unique bacterial endosymbiosis in the earliest lineages of terrestrial Fungi.</title>
        <authorList>
            <consortium name="DOE Joint Genome Institute"/>
            <person name="Uehling J."/>
            <person name="Gryganskyi A."/>
            <person name="Hameed K."/>
            <person name="Tschaplinski T."/>
            <person name="Misztal P."/>
            <person name="Wu S."/>
            <person name="Desiro A."/>
            <person name="Vande Pol N."/>
            <person name="Du Z.-Y."/>
            <person name="Zienkiewicz A."/>
            <person name="Zienkiewicz K."/>
            <person name="Morin E."/>
            <person name="Tisserant E."/>
            <person name="Splivallo R."/>
            <person name="Hainaut M."/>
            <person name="Henrissat B."/>
            <person name="Ohm R."/>
            <person name="Kuo A."/>
            <person name="Yan J."/>
            <person name="Lipzen A."/>
            <person name="Nolan M."/>
            <person name="Labutti K."/>
            <person name="Barry K."/>
            <person name="Goldstein A."/>
            <person name="Labbe J."/>
            <person name="Schadt C."/>
            <person name="Tuskan G."/>
            <person name="Grigoriev I."/>
            <person name="Martin F."/>
            <person name="Vilgalys R."/>
            <person name="Bonito G."/>
        </authorList>
    </citation>
    <scope>NUCLEOTIDE SEQUENCE [LARGE SCALE GENOMIC DNA]</scope>
    <source>
        <strain evidence="1 2">AG-77</strain>
    </source>
</reference>
<dbReference type="Proteomes" id="UP000078512">
    <property type="component" value="Unassembled WGS sequence"/>
</dbReference>
<dbReference type="EMBL" id="KV442011">
    <property type="protein sequence ID" value="OAQ36757.1"/>
    <property type="molecule type" value="Genomic_DNA"/>
</dbReference>
<name>A0A197KGA3_9FUNG</name>
<sequence length="155" mass="17144">MACIDFSIITPEVDLSIYISRMEVLLKVTLAFLLYPLDATMMARAIGELLINLATPPNYKMCGLRDIWADDGDLLSDTLLTPTTSISQQIGPVKTGPKSLPDSSLNLKELNPQKAPMKTNSYAGHATKYYPRQRIQYTPASCSHAPGLEEERLPM</sequence>
<gene>
    <name evidence="1" type="ORF">K457DRAFT_12411</name>
</gene>
<evidence type="ECO:0000313" key="2">
    <source>
        <dbReference type="Proteomes" id="UP000078512"/>
    </source>
</evidence>
<dbReference type="AlphaFoldDB" id="A0A197KGA3"/>
<protein>
    <submittedName>
        <fullName evidence="1">Uncharacterized protein</fullName>
    </submittedName>
</protein>
<accession>A0A197KGA3</accession>